<dbReference type="SUPFAM" id="SSF53328">
    <property type="entry name" value="Formyltransferase"/>
    <property type="match status" value="1"/>
</dbReference>
<dbReference type="Pfam" id="PF02911">
    <property type="entry name" value="Formyl_trans_C"/>
    <property type="match status" value="1"/>
</dbReference>
<organism evidence="8 9">
    <name type="scientific">Rubrobacter taiwanensis</name>
    <dbReference type="NCBI Taxonomy" id="185139"/>
    <lineage>
        <taxon>Bacteria</taxon>
        <taxon>Bacillati</taxon>
        <taxon>Actinomycetota</taxon>
        <taxon>Rubrobacteria</taxon>
        <taxon>Rubrobacterales</taxon>
        <taxon>Rubrobacteraceae</taxon>
        <taxon>Rubrobacter</taxon>
    </lineage>
</organism>
<dbReference type="CDD" id="cd08704">
    <property type="entry name" value="Met_tRNA_FMT_C"/>
    <property type="match status" value="1"/>
</dbReference>
<evidence type="ECO:0000259" key="6">
    <source>
        <dbReference type="Pfam" id="PF00551"/>
    </source>
</evidence>
<dbReference type="EMBL" id="SKBU01000014">
    <property type="protein sequence ID" value="TCJ17276.1"/>
    <property type="molecule type" value="Genomic_DNA"/>
</dbReference>
<dbReference type="InterPro" id="IPR005793">
    <property type="entry name" value="Formyl_trans_C"/>
</dbReference>
<evidence type="ECO:0000259" key="7">
    <source>
        <dbReference type="Pfam" id="PF02911"/>
    </source>
</evidence>
<dbReference type="SUPFAM" id="SSF50486">
    <property type="entry name" value="FMT C-terminal domain-like"/>
    <property type="match status" value="1"/>
</dbReference>
<evidence type="ECO:0000313" key="8">
    <source>
        <dbReference type="EMBL" id="TCJ17276.1"/>
    </source>
</evidence>
<comment type="function">
    <text evidence="5">Attaches a formyl group to the free amino group of methionyl-tRNA(fMet). The formyl group appears to play a dual role in the initiator identity of N-formylmethionyl-tRNA by promoting its recognition by IF2 and preventing the misappropriation of this tRNA by the elongation apparatus.</text>
</comment>
<keyword evidence="3 5" id="KW-0808">Transferase</keyword>
<reference evidence="8 9" key="1">
    <citation type="submission" date="2019-03" db="EMBL/GenBank/DDBJ databases">
        <title>Whole genome sequence of a novel Rubrobacter taiwanensis strain, isolated from Yellowstone National Park.</title>
        <authorList>
            <person name="Freed S."/>
            <person name="Ramaley R.F."/>
            <person name="Kyndt J.A."/>
        </authorList>
    </citation>
    <scope>NUCLEOTIDE SEQUENCE [LARGE SCALE GENOMIC DNA]</scope>
    <source>
        <strain evidence="8 9">Yellowstone</strain>
    </source>
</reference>
<gene>
    <name evidence="5" type="primary">fmt</name>
    <name evidence="8" type="ORF">E0L93_06995</name>
</gene>
<dbReference type="InterPro" id="IPR001555">
    <property type="entry name" value="GART_AS"/>
</dbReference>
<dbReference type="InterPro" id="IPR005794">
    <property type="entry name" value="Fmt"/>
</dbReference>
<dbReference type="OrthoDB" id="9802815at2"/>
<comment type="caution">
    <text evidence="8">The sequence shown here is derived from an EMBL/GenBank/DDBJ whole genome shotgun (WGS) entry which is preliminary data.</text>
</comment>
<keyword evidence="9" id="KW-1185">Reference proteome</keyword>
<dbReference type="InterPro" id="IPR002376">
    <property type="entry name" value="Formyl_transf_N"/>
</dbReference>
<accession>A0A4R1BIZ5</accession>
<dbReference type="GO" id="GO:0004479">
    <property type="term" value="F:methionyl-tRNA formyltransferase activity"/>
    <property type="evidence" value="ECO:0007669"/>
    <property type="project" value="UniProtKB-UniRule"/>
</dbReference>
<dbReference type="GO" id="GO:0005829">
    <property type="term" value="C:cytosol"/>
    <property type="evidence" value="ECO:0007669"/>
    <property type="project" value="TreeGrafter"/>
</dbReference>
<keyword evidence="4 5" id="KW-0648">Protein biosynthesis</keyword>
<dbReference type="PROSITE" id="PS00373">
    <property type="entry name" value="GART"/>
    <property type="match status" value="1"/>
</dbReference>
<dbReference type="NCBIfam" id="TIGR00460">
    <property type="entry name" value="fmt"/>
    <property type="match status" value="1"/>
</dbReference>
<evidence type="ECO:0000256" key="4">
    <source>
        <dbReference type="ARBA" id="ARBA00022917"/>
    </source>
</evidence>
<name>A0A4R1BIZ5_9ACTN</name>
<dbReference type="InterPro" id="IPR036477">
    <property type="entry name" value="Formyl_transf_N_sf"/>
</dbReference>
<dbReference type="InterPro" id="IPR011034">
    <property type="entry name" value="Formyl_transferase-like_C_sf"/>
</dbReference>
<evidence type="ECO:0000256" key="3">
    <source>
        <dbReference type="ARBA" id="ARBA00022679"/>
    </source>
</evidence>
<dbReference type="PANTHER" id="PTHR11138:SF5">
    <property type="entry name" value="METHIONYL-TRNA FORMYLTRANSFERASE, MITOCHONDRIAL"/>
    <property type="match status" value="1"/>
</dbReference>
<comment type="similarity">
    <text evidence="1 5">Belongs to the Fmt family.</text>
</comment>
<evidence type="ECO:0000256" key="5">
    <source>
        <dbReference type="HAMAP-Rule" id="MF_00182"/>
    </source>
</evidence>
<feature type="binding site" evidence="5">
    <location>
        <begin position="117"/>
        <end position="120"/>
    </location>
    <ligand>
        <name>(6S)-5,6,7,8-tetrahydrofolate</name>
        <dbReference type="ChEBI" id="CHEBI:57453"/>
    </ligand>
</feature>
<evidence type="ECO:0000256" key="2">
    <source>
        <dbReference type="ARBA" id="ARBA00012261"/>
    </source>
</evidence>
<comment type="catalytic activity">
    <reaction evidence="5">
        <text>L-methionyl-tRNA(fMet) + (6R)-10-formyltetrahydrofolate = N-formyl-L-methionyl-tRNA(fMet) + (6S)-5,6,7,8-tetrahydrofolate + H(+)</text>
        <dbReference type="Rhea" id="RHEA:24380"/>
        <dbReference type="Rhea" id="RHEA-COMP:9952"/>
        <dbReference type="Rhea" id="RHEA-COMP:9953"/>
        <dbReference type="ChEBI" id="CHEBI:15378"/>
        <dbReference type="ChEBI" id="CHEBI:57453"/>
        <dbReference type="ChEBI" id="CHEBI:78530"/>
        <dbReference type="ChEBI" id="CHEBI:78844"/>
        <dbReference type="ChEBI" id="CHEBI:195366"/>
        <dbReference type="EC" id="2.1.2.9"/>
    </reaction>
</comment>
<proteinExistence type="inferred from homology"/>
<dbReference type="EC" id="2.1.2.9" evidence="2 5"/>
<dbReference type="CDD" id="cd08646">
    <property type="entry name" value="FMT_core_Met-tRNA-FMT_N"/>
    <property type="match status" value="1"/>
</dbReference>
<dbReference type="HAMAP" id="MF_00182">
    <property type="entry name" value="Formyl_trans"/>
    <property type="match status" value="1"/>
</dbReference>
<dbReference type="Proteomes" id="UP000295244">
    <property type="component" value="Unassembled WGS sequence"/>
</dbReference>
<dbReference type="AlphaFoldDB" id="A0A4R1BIZ5"/>
<dbReference type="InterPro" id="IPR044135">
    <property type="entry name" value="Met-tRNA-FMT_C"/>
</dbReference>
<feature type="domain" description="Formyl transferase C-terminal" evidence="7">
    <location>
        <begin position="211"/>
        <end position="309"/>
    </location>
</feature>
<dbReference type="Pfam" id="PF00551">
    <property type="entry name" value="Formyl_trans_N"/>
    <property type="match status" value="1"/>
</dbReference>
<sequence>MARAADGRPAVALHLAFAGTPEFAATILRGLAGSDHNVKFVISQPDARRGRGRRLRPPPVASLARELGLPLRQPERISEVRDEIAACDALVVAAYGQILHPDTLYAARLGAWNVHASLLPRYRGAAPIERAIMAGERKSGVTIIRMDEGLDTGDVALRRELEIPPDMTGGELSERLARLGSEAIVEVLDLLQKGELQLTPQDHLQATYAARLTPEDLAVDWRLPATRVHDHIRALAPHIGARAFHPRYRGPVKLYRSRLPDDPPRLSTGEIQTRNGRIFVGCGRGAVELLKLQLPGKRPLPAADLLRGNPLEGAFQVHA</sequence>
<dbReference type="Gene3D" id="3.40.50.12230">
    <property type="match status" value="1"/>
</dbReference>
<protein>
    <recommendedName>
        <fullName evidence="2 5">Methionyl-tRNA formyltransferase</fullName>
        <ecNumber evidence="2 5">2.1.2.9</ecNumber>
    </recommendedName>
</protein>
<dbReference type="PANTHER" id="PTHR11138">
    <property type="entry name" value="METHIONYL-TRNA FORMYLTRANSFERASE"/>
    <property type="match status" value="1"/>
</dbReference>
<feature type="domain" description="Formyl transferase N-terminal" evidence="6">
    <location>
        <begin position="18"/>
        <end position="188"/>
    </location>
</feature>
<dbReference type="InterPro" id="IPR041711">
    <property type="entry name" value="Met-tRNA-FMT_N"/>
</dbReference>
<evidence type="ECO:0000313" key="9">
    <source>
        <dbReference type="Proteomes" id="UP000295244"/>
    </source>
</evidence>
<evidence type="ECO:0000256" key="1">
    <source>
        <dbReference type="ARBA" id="ARBA00010699"/>
    </source>
</evidence>